<dbReference type="GO" id="GO:0042546">
    <property type="term" value="P:cell wall biogenesis"/>
    <property type="evidence" value="ECO:0007669"/>
    <property type="project" value="InterPro"/>
</dbReference>
<dbReference type="PANTHER" id="PTHR28154:SF1">
    <property type="entry name" value="CELL WALL SYNTHESIS PROTEIN KNH1-RELATED"/>
    <property type="match status" value="1"/>
</dbReference>
<dbReference type="Pfam" id="PF10342">
    <property type="entry name" value="Kre9_KNH"/>
    <property type="match status" value="1"/>
</dbReference>
<reference evidence="5" key="2">
    <citation type="submission" date="2015-01" db="EMBL/GenBank/DDBJ databases">
        <title>Evolutionary Origins and Diversification of the Mycorrhizal Mutualists.</title>
        <authorList>
            <consortium name="DOE Joint Genome Institute"/>
            <consortium name="Mycorrhizal Genomics Consortium"/>
            <person name="Kohler A."/>
            <person name="Kuo A."/>
            <person name="Nagy L.G."/>
            <person name="Floudas D."/>
            <person name="Copeland A."/>
            <person name="Barry K.W."/>
            <person name="Cichocki N."/>
            <person name="Veneault-Fourrey C."/>
            <person name="LaButti K."/>
            <person name="Lindquist E.A."/>
            <person name="Lipzen A."/>
            <person name="Lundell T."/>
            <person name="Morin E."/>
            <person name="Murat C."/>
            <person name="Riley R."/>
            <person name="Ohm R."/>
            <person name="Sun H."/>
            <person name="Tunlid A."/>
            <person name="Henrissat B."/>
            <person name="Grigoriev I.V."/>
            <person name="Hibbett D.S."/>
            <person name="Martin F."/>
        </authorList>
    </citation>
    <scope>NUCLEOTIDE SEQUENCE [LARGE SCALE GENOMIC DNA]</scope>
    <source>
        <strain evidence="5">LaAM-08-1</strain>
    </source>
</reference>
<feature type="chain" id="PRO_5002206349" description="Yeast cell wall synthesis Kre9/Knh1-like N-terminal domain-containing protein" evidence="2">
    <location>
        <begin position="24"/>
        <end position="250"/>
    </location>
</feature>
<feature type="domain" description="Yeast cell wall synthesis Kre9/Knh1-like N-terminal" evidence="3">
    <location>
        <begin position="29"/>
        <end position="111"/>
    </location>
</feature>
<evidence type="ECO:0000256" key="2">
    <source>
        <dbReference type="SAM" id="SignalP"/>
    </source>
</evidence>
<evidence type="ECO:0000256" key="1">
    <source>
        <dbReference type="ARBA" id="ARBA00022729"/>
    </source>
</evidence>
<feature type="signal peptide" evidence="2">
    <location>
        <begin position="1"/>
        <end position="23"/>
    </location>
</feature>
<dbReference type="STRING" id="1095629.A0A0C9YA65"/>
<dbReference type="InterPro" id="IPR045328">
    <property type="entry name" value="Kre9/Knh1"/>
</dbReference>
<dbReference type="OrthoDB" id="2432613at2759"/>
<keyword evidence="5" id="KW-1185">Reference proteome</keyword>
<accession>A0A0C9YA65</accession>
<evidence type="ECO:0000313" key="4">
    <source>
        <dbReference type="EMBL" id="KIK07127.1"/>
    </source>
</evidence>
<protein>
    <recommendedName>
        <fullName evidence="3">Yeast cell wall synthesis Kre9/Knh1-like N-terminal domain-containing protein</fullName>
    </recommendedName>
</protein>
<sequence>MFSSVFVFVLAFMLLETPLLVRAGLYVVSPSKGSVCHGGQPCTIEWLDDGTAPLISAIGVATVGLYTGKQKIVQWIQAVDVTTAHSITFTPNPAAGPNSNAYYIAITSTSLKAINGSTIPYSSWSPYFRLDRMSGSFDTPLPAATASIPIPSSLLHAATQSAQPTSTVTIGHLSTSQAVLNSTPIPSPSSASASKLITSISAAASTHSSTTTSAAASSSSTTTASTSGASRLSCPLFLAAISAIVLCTVS</sequence>
<dbReference type="AlphaFoldDB" id="A0A0C9YA65"/>
<dbReference type="GO" id="GO:0006078">
    <property type="term" value="P:(1-&gt;6)-beta-D-glucan biosynthetic process"/>
    <property type="evidence" value="ECO:0007669"/>
    <property type="project" value="InterPro"/>
</dbReference>
<dbReference type="InterPro" id="IPR018466">
    <property type="entry name" value="Kre9/Knh1-like_N"/>
</dbReference>
<gene>
    <name evidence="4" type="ORF">K443DRAFT_673692</name>
</gene>
<evidence type="ECO:0000313" key="5">
    <source>
        <dbReference type="Proteomes" id="UP000054477"/>
    </source>
</evidence>
<dbReference type="HOGENOM" id="CLU_078855_0_1_1"/>
<keyword evidence="1 2" id="KW-0732">Signal</keyword>
<organism evidence="4 5">
    <name type="scientific">Laccaria amethystina LaAM-08-1</name>
    <dbReference type="NCBI Taxonomy" id="1095629"/>
    <lineage>
        <taxon>Eukaryota</taxon>
        <taxon>Fungi</taxon>
        <taxon>Dikarya</taxon>
        <taxon>Basidiomycota</taxon>
        <taxon>Agaricomycotina</taxon>
        <taxon>Agaricomycetes</taxon>
        <taxon>Agaricomycetidae</taxon>
        <taxon>Agaricales</taxon>
        <taxon>Agaricineae</taxon>
        <taxon>Hydnangiaceae</taxon>
        <taxon>Laccaria</taxon>
    </lineage>
</organism>
<proteinExistence type="predicted"/>
<dbReference type="Proteomes" id="UP000054477">
    <property type="component" value="Unassembled WGS sequence"/>
</dbReference>
<name>A0A0C9YA65_9AGAR</name>
<evidence type="ECO:0000259" key="3">
    <source>
        <dbReference type="Pfam" id="PF10342"/>
    </source>
</evidence>
<dbReference type="PANTHER" id="PTHR28154">
    <property type="entry name" value="CELL WALL SYNTHESIS PROTEIN KNH1-RELATED"/>
    <property type="match status" value="1"/>
</dbReference>
<reference evidence="4 5" key="1">
    <citation type="submission" date="2014-04" db="EMBL/GenBank/DDBJ databases">
        <authorList>
            <consortium name="DOE Joint Genome Institute"/>
            <person name="Kuo A."/>
            <person name="Kohler A."/>
            <person name="Nagy L.G."/>
            <person name="Floudas D."/>
            <person name="Copeland A."/>
            <person name="Barry K.W."/>
            <person name="Cichocki N."/>
            <person name="Veneault-Fourrey C."/>
            <person name="LaButti K."/>
            <person name="Lindquist E.A."/>
            <person name="Lipzen A."/>
            <person name="Lundell T."/>
            <person name="Morin E."/>
            <person name="Murat C."/>
            <person name="Sun H."/>
            <person name="Tunlid A."/>
            <person name="Henrissat B."/>
            <person name="Grigoriev I.V."/>
            <person name="Hibbett D.S."/>
            <person name="Martin F."/>
            <person name="Nordberg H.P."/>
            <person name="Cantor M.N."/>
            <person name="Hua S.X."/>
        </authorList>
    </citation>
    <scope>NUCLEOTIDE SEQUENCE [LARGE SCALE GENOMIC DNA]</scope>
    <source>
        <strain evidence="4 5">LaAM-08-1</strain>
    </source>
</reference>
<dbReference type="EMBL" id="KN838549">
    <property type="protein sequence ID" value="KIK07127.1"/>
    <property type="molecule type" value="Genomic_DNA"/>
</dbReference>